<dbReference type="GO" id="GO:0005506">
    <property type="term" value="F:iron ion binding"/>
    <property type="evidence" value="ECO:0007669"/>
    <property type="project" value="InterPro"/>
</dbReference>
<evidence type="ECO:0000313" key="11">
    <source>
        <dbReference type="RefSeq" id="XP_047737788.1"/>
    </source>
</evidence>
<dbReference type="InterPro" id="IPR050479">
    <property type="entry name" value="CYP11_CYP27_families"/>
</dbReference>
<sequence length="374" mass="42503">MALVQKYGIVKLQIIGMPPMVCTTNPDDIEVFLKSTLENPIRIGFACLKSVRLRAKDNYFNKNTGLLSENGDEWWRLRSRVQVPLLRPKNVAMYLPAVDGATNKFLDRIDLLQAETGQVPSDFMQEIYKWALECIGLVALNRELGCLEPNISPDALPAQLIRHINGIFSGFNGTEMNFPFWKYFRTPSYTKLETSHAAALELTAGAIREAQARLEEAKALGDPNRQLTVVRIVADLYISIMETLLNTEGLSRSDVATMIIDMLFAGVDTTLAMSFNGVTSRMEEYFPQPLEFLPQRWQRDRPYGAIHPFASLPFSHGTRICIGKRLAEQEMYTIIIRMLQKYTVTFESDEEMKVKTQLVLKPATQLAFKFHPRN</sequence>
<dbReference type="InterPro" id="IPR036396">
    <property type="entry name" value="Cyt_P450_sf"/>
</dbReference>
<gene>
    <name evidence="11" type="primary">LOC125178335</name>
</gene>
<dbReference type="Gene3D" id="1.10.630.10">
    <property type="entry name" value="Cytochrome P450"/>
    <property type="match status" value="2"/>
</dbReference>
<dbReference type="GeneID" id="125178335"/>
<dbReference type="KEGG" id="hazt:125178335"/>
<dbReference type="Pfam" id="PF00067">
    <property type="entry name" value="p450"/>
    <property type="match status" value="2"/>
</dbReference>
<keyword evidence="10" id="KW-1185">Reference proteome</keyword>
<organism evidence="10 11">
    <name type="scientific">Hyalella azteca</name>
    <name type="common">Amphipod</name>
    <dbReference type="NCBI Taxonomy" id="294128"/>
    <lineage>
        <taxon>Eukaryota</taxon>
        <taxon>Metazoa</taxon>
        <taxon>Ecdysozoa</taxon>
        <taxon>Arthropoda</taxon>
        <taxon>Crustacea</taxon>
        <taxon>Multicrustacea</taxon>
        <taxon>Malacostraca</taxon>
        <taxon>Eumalacostraca</taxon>
        <taxon>Peracarida</taxon>
        <taxon>Amphipoda</taxon>
        <taxon>Senticaudata</taxon>
        <taxon>Talitrida</taxon>
        <taxon>Talitroidea</taxon>
        <taxon>Hyalellidae</taxon>
        <taxon>Hyalella</taxon>
    </lineage>
</organism>
<evidence type="ECO:0000256" key="7">
    <source>
        <dbReference type="ARBA" id="ARBA00023033"/>
    </source>
</evidence>
<evidence type="ECO:0000256" key="2">
    <source>
        <dbReference type="ARBA" id="ARBA00010617"/>
    </source>
</evidence>
<dbReference type="InterPro" id="IPR017972">
    <property type="entry name" value="Cyt_P450_CS"/>
</dbReference>
<dbReference type="PANTHER" id="PTHR24279">
    <property type="entry name" value="CYTOCHROME P450"/>
    <property type="match status" value="1"/>
</dbReference>
<dbReference type="PANTHER" id="PTHR24279:SF120">
    <property type="entry name" value="CYTOCHROME P450"/>
    <property type="match status" value="1"/>
</dbReference>
<keyword evidence="5 9" id="KW-0560">Oxidoreductase</keyword>
<comment type="similarity">
    <text evidence="2 9">Belongs to the cytochrome P450 family.</text>
</comment>
<keyword evidence="7 9" id="KW-0503">Monooxygenase</keyword>
<dbReference type="InterPro" id="IPR002401">
    <property type="entry name" value="Cyt_P450_E_grp-I"/>
</dbReference>
<evidence type="ECO:0000256" key="9">
    <source>
        <dbReference type="RuleBase" id="RU000461"/>
    </source>
</evidence>
<evidence type="ECO:0000256" key="6">
    <source>
        <dbReference type="ARBA" id="ARBA00023004"/>
    </source>
</evidence>
<dbReference type="SUPFAM" id="SSF48264">
    <property type="entry name" value="Cytochrome P450"/>
    <property type="match status" value="1"/>
</dbReference>
<dbReference type="GO" id="GO:0004497">
    <property type="term" value="F:monooxygenase activity"/>
    <property type="evidence" value="ECO:0007669"/>
    <property type="project" value="UniProtKB-KW"/>
</dbReference>
<protein>
    <submittedName>
        <fullName evidence="11">Probable cytochrome P450 49a1</fullName>
    </submittedName>
</protein>
<evidence type="ECO:0000313" key="10">
    <source>
        <dbReference type="Proteomes" id="UP000694843"/>
    </source>
</evidence>
<comment type="cofactor">
    <cofactor evidence="1 8">
        <name>heme</name>
        <dbReference type="ChEBI" id="CHEBI:30413"/>
    </cofactor>
</comment>
<keyword evidence="4 8" id="KW-0479">Metal-binding</keyword>
<evidence type="ECO:0000256" key="8">
    <source>
        <dbReference type="PIRSR" id="PIRSR602401-1"/>
    </source>
</evidence>
<dbReference type="InterPro" id="IPR001128">
    <property type="entry name" value="Cyt_P450"/>
</dbReference>
<evidence type="ECO:0000256" key="5">
    <source>
        <dbReference type="ARBA" id="ARBA00023002"/>
    </source>
</evidence>
<evidence type="ECO:0000256" key="1">
    <source>
        <dbReference type="ARBA" id="ARBA00001971"/>
    </source>
</evidence>
<accession>A0A979FM90</accession>
<feature type="binding site" description="axial binding residue" evidence="8">
    <location>
        <position position="321"/>
    </location>
    <ligand>
        <name>heme</name>
        <dbReference type="ChEBI" id="CHEBI:30413"/>
    </ligand>
    <ligandPart>
        <name>Fe</name>
        <dbReference type="ChEBI" id="CHEBI:18248"/>
    </ligandPart>
</feature>
<dbReference type="AlphaFoldDB" id="A0A979FM90"/>
<dbReference type="Proteomes" id="UP000694843">
    <property type="component" value="Unplaced"/>
</dbReference>
<keyword evidence="3 8" id="KW-0349">Heme</keyword>
<dbReference type="OMA" id="MQINDEF"/>
<dbReference type="PROSITE" id="PS00086">
    <property type="entry name" value="CYTOCHROME_P450"/>
    <property type="match status" value="1"/>
</dbReference>
<name>A0A979FM90_HYAAZ</name>
<dbReference type="CDD" id="cd11054">
    <property type="entry name" value="CYP24A1-like"/>
    <property type="match status" value="1"/>
</dbReference>
<reference evidence="11" key="1">
    <citation type="submission" date="2025-08" db="UniProtKB">
        <authorList>
            <consortium name="RefSeq"/>
        </authorList>
    </citation>
    <scope>IDENTIFICATION</scope>
    <source>
        <tissue evidence="11">Whole organism</tissue>
    </source>
</reference>
<dbReference type="PRINTS" id="PR00463">
    <property type="entry name" value="EP450I"/>
</dbReference>
<dbReference type="RefSeq" id="XP_047737788.1">
    <property type="nucleotide sequence ID" value="XM_047881832.1"/>
</dbReference>
<dbReference type="GO" id="GO:0020037">
    <property type="term" value="F:heme binding"/>
    <property type="evidence" value="ECO:0007669"/>
    <property type="project" value="InterPro"/>
</dbReference>
<keyword evidence="6 8" id="KW-0408">Iron</keyword>
<evidence type="ECO:0000256" key="4">
    <source>
        <dbReference type="ARBA" id="ARBA00022723"/>
    </source>
</evidence>
<proteinExistence type="inferred from homology"/>
<dbReference type="GO" id="GO:0016705">
    <property type="term" value="F:oxidoreductase activity, acting on paired donors, with incorporation or reduction of molecular oxygen"/>
    <property type="evidence" value="ECO:0007669"/>
    <property type="project" value="InterPro"/>
</dbReference>
<evidence type="ECO:0000256" key="3">
    <source>
        <dbReference type="ARBA" id="ARBA00022617"/>
    </source>
</evidence>
<dbReference type="OrthoDB" id="3945418at2759"/>